<keyword evidence="10" id="KW-1185">Reference proteome</keyword>
<evidence type="ECO:0000256" key="5">
    <source>
        <dbReference type="ARBA" id="ARBA00022777"/>
    </source>
</evidence>
<dbReference type="PRINTS" id="PR00344">
    <property type="entry name" value="BCTRLSENSOR"/>
</dbReference>
<dbReference type="InterPro" id="IPR050736">
    <property type="entry name" value="Sensor_HK_Regulatory"/>
</dbReference>
<evidence type="ECO:0000259" key="8">
    <source>
        <dbReference type="PROSITE" id="PS50109"/>
    </source>
</evidence>
<dbReference type="PROSITE" id="PS50109">
    <property type="entry name" value="HIS_KIN"/>
    <property type="match status" value="1"/>
</dbReference>
<feature type="transmembrane region" description="Helical" evidence="7">
    <location>
        <begin position="115"/>
        <end position="140"/>
    </location>
</feature>
<feature type="transmembrane region" description="Helical" evidence="7">
    <location>
        <begin position="50"/>
        <end position="71"/>
    </location>
</feature>
<evidence type="ECO:0000256" key="7">
    <source>
        <dbReference type="SAM" id="Phobius"/>
    </source>
</evidence>
<reference evidence="10" key="1">
    <citation type="journal article" date="2019" name="Int. J. Syst. Evol. Microbiol.">
        <title>The Global Catalogue of Microorganisms (GCM) 10K type strain sequencing project: providing services to taxonomists for standard genome sequencing and annotation.</title>
        <authorList>
            <consortium name="The Broad Institute Genomics Platform"/>
            <consortium name="The Broad Institute Genome Sequencing Center for Infectious Disease"/>
            <person name="Wu L."/>
            <person name="Ma J."/>
        </authorList>
    </citation>
    <scope>NUCLEOTIDE SEQUENCE [LARGE SCALE GENOMIC DNA]</scope>
    <source>
        <strain evidence="10">JCM 18283</strain>
    </source>
</reference>
<dbReference type="PANTHER" id="PTHR43711">
    <property type="entry name" value="TWO-COMPONENT HISTIDINE KINASE"/>
    <property type="match status" value="1"/>
</dbReference>
<dbReference type="Gene3D" id="3.30.565.10">
    <property type="entry name" value="Histidine kinase-like ATPase, C-terminal domain"/>
    <property type="match status" value="1"/>
</dbReference>
<name>A0ABP9FX75_9SPHI</name>
<keyword evidence="3" id="KW-0597">Phosphoprotein</keyword>
<dbReference type="InterPro" id="IPR036097">
    <property type="entry name" value="HisK_dim/P_sf"/>
</dbReference>
<keyword evidence="7" id="KW-1133">Transmembrane helix</keyword>
<dbReference type="InterPro" id="IPR003594">
    <property type="entry name" value="HATPase_dom"/>
</dbReference>
<dbReference type="InterPro" id="IPR003661">
    <property type="entry name" value="HisK_dim/P_dom"/>
</dbReference>
<dbReference type="Gene3D" id="1.10.287.130">
    <property type="match status" value="1"/>
</dbReference>
<dbReference type="SUPFAM" id="SSF55874">
    <property type="entry name" value="ATPase domain of HSP90 chaperone/DNA topoisomerase II/histidine kinase"/>
    <property type="match status" value="1"/>
</dbReference>
<keyword evidence="4" id="KW-0808">Transferase</keyword>
<feature type="transmembrane region" description="Helical" evidence="7">
    <location>
        <begin position="192"/>
        <end position="209"/>
    </location>
</feature>
<dbReference type="Proteomes" id="UP001501436">
    <property type="component" value="Unassembled WGS sequence"/>
</dbReference>
<dbReference type="SMART" id="SM00387">
    <property type="entry name" value="HATPase_c"/>
    <property type="match status" value="1"/>
</dbReference>
<dbReference type="CDD" id="cd00082">
    <property type="entry name" value="HisKA"/>
    <property type="match status" value="1"/>
</dbReference>
<sequence length="466" mass="52571">MCNIFVTFDQLTIYNIFVLDVDITGTATIKSRAEFRNYYMLQNLKSIKKLCLIFFAFNVGFRVFITAFPASLTRIQNFPEFDISNWVHICAAPFFYLGVNTLYKKIRRLRKADAMMSLFTVVFALYIIMSGMASSFIVTYVPSDNLIVFMIALTVISIICVFEYGHTMFITLITGAVFTLLITALSHSPTEILYNELLCCILLLGFFLMSRYNFNYKANHFLQLVEINKQNREIARASNFKTEVLGMVAHDLRNPIAAIESVAMLMEMDAADDDTLENIHLVKQSCEKARSIIDDLLESARNDNNADFAVKATEMNTFLKNLIDLWNQTPNIPNHIAFKEAPQQAFADINPEKFQRVIDNLISNAAKFSKDNDIIEIAFSIELAQLKIEVTDHGLGIPDDILPNIFDRFSKAGRSGLRGEHSTGLGLSIVKQIVERHNGKIEVKSTVGHGSTFVIYLPASANQPAQ</sequence>
<feature type="domain" description="Histidine kinase" evidence="8">
    <location>
        <begin position="247"/>
        <end position="461"/>
    </location>
</feature>
<organism evidence="9 10">
    <name type="scientific">Mucilaginibacter defluvii</name>
    <dbReference type="NCBI Taxonomy" id="1196019"/>
    <lineage>
        <taxon>Bacteria</taxon>
        <taxon>Pseudomonadati</taxon>
        <taxon>Bacteroidota</taxon>
        <taxon>Sphingobacteriia</taxon>
        <taxon>Sphingobacteriales</taxon>
        <taxon>Sphingobacteriaceae</taxon>
        <taxon>Mucilaginibacter</taxon>
    </lineage>
</organism>
<dbReference type="CDD" id="cd00075">
    <property type="entry name" value="HATPase"/>
    <property type="match status" value="1"/>
</dbReference>
<evidence type="ECO:0000313" key="10">
    <source>
        <dbReference type="Proteomes" id="UP001501436"/>
    </source>
</evidence>
<evidence type="ECO:0000313" key="9">
    <source>
        <dbReference type="EMBL" id="GAA4912935.1"/>
    </source>
</evidence>
<dbReference type="Pfam" id="PF00512">
    <property type="entry name" value="HisKA"/>
    <property type="match status" value="1"/>
</dbReference>
<protein>
    <recommendedName>
        <fullName evidence="2">histidine kinase</fullName>
        <ecNumber evidence="2">2.7.13.3</ecNumber>
    </recommendedName>
</protein>
<keyword evidence="7" id="KW-0472">Membrane</keyword>
<dbReference type="InterPro" id="IPR036890">
    <property type="entry name" value="HATPase_C_sf"/>
</dbReference>
<feature type="transmembrane region" description="Helical" evidence="7">
    <location>
        <begin position="83"/>
        <end position="103"/>
    </location>
</feature>
<proteinExistence type="predicted"/>
<evidence type="ECO:0000256" key="4">
    <source>
        <dbReference type="ARBA" id="ARBA00022679"/>
    </source>
</evidence>
<dbReference type="SMART" id="SM00388">
    <property type="entry name" value="HisKA"/>
    <property type="match status" value="1"/>
</dbReference>
<feature type="transmembrane region" description="Helical" evidence="7">
    <location>
        <begin position="146"/>
        <end position="162"/>
    </location>
</feature>
<keyword evidence="7" id="KW-0812">Transmembrane</keyword>
<evidence type="ECO:0000256" key="6">
    <source>
        <dbReference type="ARBA" id="ARBA00023012"/>
    </source>
</evidence>
<dbReference type="SUPFAM" id="SSF47384">
    <property type="entry name" value="Homodimeric domain of signal transducing histidine kinase"/>
    <property type="match status" value="1"/>
</dbReference>
<comment type="catalytic activity">
    <reaction evidence="1">
        <text>ATP + protein L-histidine = ADP + protein N-phospho-L-histidine.</text>
        <dbReference type="EC" id="2.7.13.3"/>
    </reaction>
</comment>
<accession>A0ABP9FX75</accession>
<evidence type="ECO:0000256" key="3">
    <source>
        <dbReference type="ARBA" id="ARBA00022553"/>
    </source>
</evidence>
<comment type="caution">
    <text evidence="9">The sequence shown here is derived from an EMBL/GenBank/DDBJ whole genome shotgun (WGS) entry which is preliminary data.</text>
</comment>
<dbReference type="PANTHER" id="PTHR43711:SF26">
    <property type="entry name" value="SENSOR HISTIDINE KINASE RCSC"/>
    <property type="match status" value="1"/>
</dbReference>
<dbReference type="InterPro" id="IPR004358">
    <property type="entry name" value="Sig_transdc_His_kin-like_C"/>
</dbReference>
<evidence type="ECO:0000256" key="2">
    <source>
        <dbReference type="ARBA" id="ARBA00012438"/>
    </source>
</evidence>
<dbReference type="InterPro" id="IPR005467">
    <property type="entry name" value="His_kinase_dom"/>
</dbReference>
<dbReference type="EC" id="2.7.13.3" evidence="2"/>
<dbReference type="Pfam" id="PF02518">
    <property type="entry name" value="HATPase_c"/>
    <property type="match status" value="1"/>
</dbReference>
<feature type="transmembrane region" description="Helical" evidence="7">
    <location>
        <begin position="169"/>
        <end position="186"/>
    </location>
</feature>
<evidence type="ECO:0000256" key="1">
    <source>
        <dbReference type="ARBA" id="ARBA00000085"/>
    </source>
</evidence>
<keyword evidence="6" id="KW-0902">Two-component regulatory system</keyword>
<keyword evidence="5" id="KW-0418">Kinase</keyword>
<dbReference type="EMBL" id="BAABJI010000002">
    <property type="protein sequence ID" value="GAA4912935.1"/>
    <property type="molecule type" value="Genomic_DNA"/>
</dbReference>
<gene>
    <name evidence="9" type="ORF">GCM10023313_15180</name>
</gene>